<dbReference type="RefSeq" id="XP_019012999.1">
    <property type="nucleotide sequence ID" value="XM_019154259.1"/>
</dbReference>
<dbReference type="EMBL" id="CP144524">
    <property type="protein sequence ID" value="WWC71004.1"/>
    <property type="molecule type" value="Genomic_DNA"/>
</dbReference>
<name>A0A1B9I8A1_9TREE</name>
<dbReference type="PANTHER" id="PTHR28037:SF1">
    <property type="entry name" value="ALCOHOL O-ACETYLTRANSFERASE 1-RELATED"/>
    <property type="match status" value="1"/>
</dbReference>
<dbReference type="KEGG" id="kpin:30170865"/>
<sequence length="487" mass="56115">MTAQDVERRDLSLHERFSLTRRNTGFPAILVFVVVYQNSSDLPSIEFLQKRIKQIQEHFPLLYAKVKGDKTSKPYFESRSEIWKSSDILFSSRFNIKENENEIENIFKKEVSELKNEKDFFNKPSWRITLHENFNQPKKNKAYLTLSIDHIYNDGKGTLNLLQNLLTIKEENDISLLPFEKLSNIPILENTINIKPNLFFLLPIIFNKLFLPKLPLFIQSFFNNSSLSSWPPSTIIRSNPINCNSNQSLMYLSNNLINSLKIISKEKGIKTLHGIFKTIYMISIWSIYKYTLNPFLIKASTPRSERSLNLNHSICTSNYVTTSKIEYILNGKQDFWKLSKLISDELNSIKNLNQGRMDMGMLNYIPDGELNSSKENEPTGAWENFFLNELNSNEPFNESLSISNLGKINLPPKAIDLIWSQEASPFAAPFSANIISHQAGFRMMTVWKEGSAVIEEEVKQLEKVFQGILQKLVNGQEDTSLEALCKI</sequence>
<reference evidence="2" key="2">
    <citation type="submission" date="2013-07" db="EMBL/GenBank/DDBJ databases">
        <authorList>
            <consortium name="The Broad Institute Genome Sequencing Platform"/>
            <person name="Cuomo C."/>
            <person name="Litvintseva A."/>
            <person name="Chen Y."/>
            <person name="Heitman J."/>
            <person name="Sun S."/>
            <person name="Springer D."/>
            <person name="Dromer F."/>
            <person name="Young S.K."/>
            <person name="Zeng Q."/>
            <person name="Gargeya S."/>
            <person name="Fitzgerald M."/>
            <person name="Abouelleil A."/>
            <person name="Alvarado L."/>
            <person name="Berlin A.M."/>
            <person name="Chapman S.B."/>
            <person name="Dewar J."/>
            <person name="Goldberg J."/>
            <person name="Griggs A."/>
            <person name="Gujja S."/>
            <person name="Hansen M."/>
            <person name="Howarth C."/>
            <person name="Imamovic A."/>
            <person name="Larimer J."/>
            <person name="McCowan C."/>
            <person name="Murphy C."/>
            <person name="Pearson M."/>
            <person name="Priest M."/>
            <person name="Roberts A."/>
            <person name="Saif S."/>
            <person name="Shea T."/>
            <person name="Sykes S."/>
            <person name="Wortman J."/>
            <person name="Nusbaum C."/>
            <person name="Birren B."/>
        </authorList>
    </citation>
    <scope>NUCLEOTIDE SEQUENCE</scope>
    <source>
        <strain evidence="2">CBS 10737</strain>
    </source>
</reference>
<dbReference type="OrthoDB" id="2150604at2759"/>
<evidence type="ECO:0008006" key="4">
    <source>
        <dbReference type="Google" id="ProtNLM"/>
    </source>
</evidence>
<dbReference type="InterPro" id="IPR052058">
    <property type="entry name" value="Alcohol_O-acetyltransferase"/>
</dbReference>
<reference evidence="1" key="3">
    <citation type="submission" date="2016-07" db="EMBL/GenBank/DDBJ databases">
        <title>Evolution of pathogenesis and genome organization in the Tremellales.</title>
        <authorList>
            <person name="Cuomo C."/>
            <person name="Litvintseva A."/>
            <person name="Heitman J."/>
            <person name="Chen Y."/>
            <person name="Sun S."/>
            <person name="Springer D."/>
            <person name="Dromer F."/>
            <person name="Young S."/>
            <person name="Zeng Q."/>
            <person name="Chapman S."/>
            <person name="Gujja S."/>
            <person name="Saif S."/>
            <person name="Birren B."/>
        </authorList>
    </citation>
    <scope>NUCLEOTIDE SEQUENCE</scope>
    <source>
        <strain evidence="1">CBS 10737</strain>
    </source>
</reference>
<accession>A0A1B9I8A1</accession>
<dbReference type="STRING" id="1296096.A0A1B9I8A1"/>
<proteinExistence type="predicted"/>
<reference evidence="1" key="1">
    <citation type="submission" date="2013-07" db="EMBL/GenBank/DDBJ databases">
        <title>The Genome Sequence of Cryptococcus pinus CBS10737.</title>
        <authorList>
            <consortium name="The Broad Institute Genome Sequencing Platform"/>
            <person name="Cuomo C."/>
            <person name="Litvintseva A."/>
            <person name="Chen Y."/>
            <person name="Heitman J."/>
            <person name="Sun S."/>
            <person name="Springer D."/>
            <person name="Dromer F."/>
            <person name="Young S.K."/>
            <person name="Zeng Q."/>
            <person name="Gargeya S."/>
            <person name="Fitzgerald M."/>
            <person name="Abouelleil A."/>
            <person name="Alvarado L."/>
            <person name="Berlin A.M."/>
            <person name="Chapman S.B."/>
            <person name="Dewar J."/>
            <person name="Goldberg J."/>
            <person name="Griggs A."/>
            <person name="Gujja S."/>
            <person name="Hansen M."/>
            <person name="Howarth C."/>
            <person name="Imamovic A."/>
            <person name="Larimer J."/>
            <person name="McCowan C."/>
            <person name="Murphy C."/>
            <person name="Pearson M."/>
            <person name="Priest M."/>
            <person name="Roberts A."/>
            <person name="Saif S."/>
            <person name="Shea T."/>
            <person name="Sykes S."/>
            <person name="Wortman J."/>
            <person name="Nusbaum C."/>
            <person name="Birren B."/>
        </authorList>
    </citation>
    <scope>NUCLEOTIDE SEQUENCE [LARGE SCALE GENOMIC DNA]</scope>
    <source>
        <strain evidence="1">CBS 10737</strain>
    </source>
</reference>
<gene>
    <name evidence="1" type="ORF">I206_02496</name>
    <name evidence="2" type="ORF">I206_104957</name>
</gene>
<dbReference type="AlphaFoldDB" id="A0A1B9I8A1"/>
<dbReference type="PANTHER" id="PTHR28037">
    <property type="entry name" value="ALCOHOL O-ACETYLTRANSFERASE 1-RELATED"/>
    <property type="match status" value="1"/>
</dbReference>
<organism evidence="1">
    <name type="scientific">Kwoniella pini CBS 10737</name>
    <dbReference type="NCBI Taxonomy" id="1296096"/>
    <lineage>
        <taxon>Eukaryota</taxon>
        <taxon>Fungi</taxon>
        <taxon>Dikarya</taxon>
        <taxon>Basidiomycota</taxon>
        <taxon>Agaricomycotina</taxon>
        <taxon>Tremellomycetes</taxon>
        <taxon>Tremellales</taxon>
        <taxon>Cryptococcaceae</taxon>
        <taxon>Kwoniella</taxon>
    </lineage>
</organism>
<dbReference type="GeneID" id="30170865"/>
<keyword evidence="3" id="KW-1185">Reference proteome</keyword>
<evidence type="ECO:0000313" key="3">
    <source>
        <dbReference type="Proteomes" id="UP000094020"/>
    </source>
</evidence>
<evidence type="ECO:0000313" key="1">
    <source>
        <dbReference type="EMBL" id="OCF51780.1"/>
    </source>
</evidence>
<protein>
    <recommendedName>
        <fullName evidence="4">Alcohol acetyltransferase</fullName>
    </recommendedName>
</protein>
<dbReference type="Proteomes" id="UP000094020">
    <property type="component" value="Chromosome 6"/>
</dbReference>
<reference evidence="2" key="4">
    <citation type="submission" date="2024-02" db="EMBL/GenBank/DDBJ databases">
        <title>Comparative genomics of Cryptococcus and Kwoniella reveals pathogenesis evolution and contrasting modes of karyotype evolution via chromosome fusion or intercentromeric recombination.</title>
        <authorList>
            <person name="Coelho M.A."/>
            <person name="David-Palma M."/>
            <person name="Shea T."/>
            <person name="Bowers K."/>
            <person name="McGinley-Smith S."/>
            <person name="Mohammad A.W."/>
            <person name="Gnirke A."/>
            <person name="Yurkov A.M."/>
            <person name="Nowrousian M."/>
            <person name="Sun S."/>
            <person name="Cuomo C.A."/>
            <person name="Heitman J."/>
        </authorList>
    </citation>
    <scope>NUCLEOTIDE SEQUENCE</scope>
    <source>
        <strain evidence="2">CBS 10737</strain>
    </source>
</reference>
<dbReference type="EMBL" id="KV700115">
    <property type="protein sequence ID" value="OCF51780.1"/>
    <property type="molecule type" value="Genomic_DNA"/>
</dbReference>
<evidence type="ECO:0000313" key="2">
    <source>
        <dbReference type="EMBL" id="WWC71004.1"/>
    </source>
</evidence>